<dbReference type="Proteomes" id="UP000649753">
    <property type="component" value="Unassembled WGS sequence"/>
</dbReference>
<dbReference type="EMBL" id="JADBEB010000001">
    <property type="protein sequence ID" value="MBE1491659.1"/>
    <property type="molecule type" value="Genomic_DNA"/>
</dbReference>
<keyword evidence="2" id="KW-1185">Reference proteome</keyword>
<gene>
    <name evidence="1" type="ORF">H4W31_007297</name>
</gene>
<evidence type="ECO:0000313" key="1">
    <source>
        <dbReference type="EMBL" id="MBE1491659.1"/>
    </source>
</evidence>
<dbReference type="RefSeq" id="WP_192770692.1">
    <property type="nucleotide sequence ID" value="NZ_JADBEB010000001.1"/>
</dbReference>
<organism evidence="1 2">
    <name type="scientific">Plantactinospora soyae</name>
    <dbReference type="NCBI Taxonomy" id="1544732"/>
    <lineage>
        <taxon>Bacteria</taxon>
        <taxon>Bacillati</taxon>
        <taxon>Actinomycetota</taxon>
        <taxon>Actinomycetes</taxon>
        <taxon>Micromonosporales</taxon>
        <taxon>Micromonosporaceae</taxon>
        <taxon>Plantactinospora</taxon>
    </lineage>
</organism>
<proteinExistence type="predicted"/>
<reference evidence="1" key="1">
    <citation type="submission" date="2020-10" db="EMBL/GenBank/DDBJ databases">
        <title>Sequencing the genomes of 1000 actinobacteria strains.</title>
        <authorList>
            <person name="Klenk H.-P."/>
        </authorList>
    </citation>
    <scope>NUCLEOTIDE SEQUENCE</scope>
    <source>
        <strain evidence="1">DSM 46832</strain>
    </source>
</reference>
<protein>
    <submittedName>
        <fullName evidence="1">Uncharacterized protein</fullName>
    </submittedName>
</protein>
<evidence type="ECO:0000313" key="2">
    <source>
        <dbReference type="Proteomes" id="UP000649753"/>
    </source>
</evidence>
<name>A0A927MBY8_9ACTN</name>
<sequence length="172" mass="19231">MEAQREGYSGGIVAVASDDTFAHTYPDLRTMREDPIMGPDSHHRNDLEFFDVNGRRLLPVFGPTRKLTELREAAGDPDPGLLQRRLAAVVRHAENHLRAHPELTEPFGLTVEAAIATLPRPETEDLAETLAAFPHQDRPQVPAAWWQPRTLVHAHAGNWFHNALHAAGWTHP</sequence>
<dbReference type="AlphaFoldDB" id="A0A927MBY8"/>
<comment type="caution">
    <text evidence="1">The sequence shown here is derived from an EMBL/GenBank/DDBJ whole genome shotgun (WGS) entry which is preliminary data.</text>
</comment>
<accession>A0A927MBY8</accession>